<feature type="domain" description="HTH luxR-type" evidence="6">
    <location>
        <begin position="148"/>
        <end position="213"/>
    </location>
</feature>
<evidence type="ECO:0000259" key="7">
    <source>
        <dbReference type="PROSITE" id="PS50110"/>
    </source>
</evidence>
<dbReference type="SUPFAM" id="SSF46894">
    <property type="entry name" value="C-terminal effector domain of the bipartite response regulators"/>
    <property type="match status" value="1"/>
</dbReference>
<keyword evidence="2" id="KW-0805">Transcription regulation</keyword>
<gene>
    <name evidence="8" type="ORF">LQV63_18585</name>
</gene>
<feature type="modified residue" description="4-aspartylphosphate" evidence="5">
    <location>
        <position position="54"/>
    </location>
</feature>
<keyword evidence="1 5" id="KW-0597">Phosphoprotein</keyword>
<dbReference type="InterPro" id="IPR011006">
    <property type="entry name" value="CheY-like_superfamily"/>
</dbReference>
<keyword evidence="4" id="KW-0804">Transcription</keyword>
<evidence type="ECO:0000256" key="3">
    <source>
        <dbReference type="ARBA" id="ARBA00023125"/>
    </source>
</evidence>
<evidence type="ECO:0000313" key="9">
    <source>
        <dbReference type="Proteomes" id="UP001199916"/>
    </source>
</evidence>
<dbReference type="InterPro" id="IPR000792">
    <property type="entry name" value="Tscrpt_reg_LuxR_C"/>
</dbReference>
<protein>
    <submittedName>
        <fullName evidence="8">Response regulator transcription factor</fullName>
    </submittedName>
</protein>
<dbReference type="InterPro" id="IPR001789">
    <property type="entry name" value="Sig_transdc_resp-reg_receiver"/>
</dbReference>
<dbReference type="CDD" id="cd17535">
    <property type="entry name" value="REC_NarL-like"/>
    <property type="match status" value="1"/>
</dbReference>
<dbReference type="SMART" id="SM00448">
    <property type="entry name" value="REC"/>
    <property type="match status" value="1"/>
</dbReference>
<dbReference type="Gene3D" id="3.40.50.2300">
    <property type="match status" value="1"/>
</dbReference>
<proteinExistence type="predicted"/>
<dbReference type="CDD" id="cd06170">
    <property type="entry name" value="LuxR_C_like"/>
    <property type="match status" value="1"/>
</dbReference>
<feature type="domain" description="Response regulatory" evidence="7">
    <location>
        <begin position="3"/>
        <end position="119"/>
    </location>
</feature>
<name>A0ABS8YHM9_9BACL</name>
<keyword evidence="3" id="KW-0238">DNA-binding</keyword>
<keyword evidence="9" id="KW-1185">Reference proteome</keyword>
<evidence type="ECO:0000256" key="2">
    <source>
        <dbReference type="ARBA" id="ARBA00023015"/>
    </source>
</evidence>
<dbReference type="InterPro" id="IPR039420">
    <property type="entry name" value="WalR-like"/>
</dbReference>
<dbReference type="Proteomes" id="UP001199916">
    <property type="component" value="Unassembled WGS sequence"/>
</dbReference>
<evidence type="ECO:0000256" key="4">
    <source>
        <dbReference type="ARBA" id="ARBA00023163"/>
    </source>
</evidence>
<dbReference type="Pfam" id="PF00072">
    <property type="entry name" value="Response_reg"/>
    <property type="match status" value="1"/>
</dbReference>
<evidence type="ECO:0000256" key="5">
    <source>
        <dbReference type="PROSITE-ProRule" id="PRU00169"/>
    </source>
</evidence>
<sequence>MISVLIADDDAFIRESLKLIVGMHPDIDVVGTCGNGKEAERAVAELGADVVLMDMRMPEYDGVEGTRRIKERHPDVKVLILTTFDDDEYIVEAMRCGASGYLLKNNAPERIVEGIRTVHAGSVLMDPDVARKLAQLLQAPSHAKKPESMWSEYALTATEQTITERVADGMSNKEIAAALHLSEGTVKNYISDILSKLSLRDRTQLAIFYWKQQ</sequence>
<dbReference type="PANTHER" id="PTHR43214">
    <property type="entry name" value="TWO-COMPONENT RESPONSE REGULATOR"/>
    <property type="match status" value="1"/>
</dbReference>
<evidence type="ECO:0000256" key="1">
    <source>
        <dbReference type="ARBA" id="ARBA00022553"/>
    </source>
</evidence>
<evidence type="ECO:0000313" key="8">
    <source>
        <dbReference type="EMBL" id="MCE5171311.1"/>
    </source>
</evidence>
<dbReference type="InterPro" id="IPR016032">
    <property type="entry name" value="Sig_transdc_resp-reg_C-effctor"/>
</dbReference>
<dbReference type="EMBL" id="JAJNBZ010000016">
    <property type="protein sequence ID" value="MCE5171311.1"/>
    <property type="molecule type" value="Genomic_DNA"/>
</dbReference>
<dbReference type="InterPro" id="IPR058245">
    <property type="entry name" value="NreC/VraR/RcsB-like_REC"/>
</dbReference>
<dbReference type="SMART" id="SM00421">
    <property type="entry name" value="HTH_LUXR"/>
    <property type="match status" value="1"/>
</dbReference>
<dbReference type="SUPFAM" id="SSF52172">
    <property type="entry name" value="CheY-like"/>
    <property type="match status" value="1"/>
</dbReference>
<dbReference type="Pfam" id="PF00196">
    <property type="entry name" value="GerE"/>
    <property type="match status" value="1"/>
</dbReference>
<dbReference type="PANTHER" id="PTHR43214:SF40">
    <property type="entry name" value="TRANSCRIPTIONAL REGULATORY PROTEIN LNRK"/>
    <property type="match status" value="1"/>
</dbReference>
<dbReference type="RefSeq" id="WP_233697851.1">
    <property type="nucleotide sequence ID" value="NZ_JAJNBZ010000016.1"/>
</dbReference>
<reference evidence="8 9" key="1">
    <citation type="submission" date="2021-11" db="EMBL/GenBank/DDBJ databases">
        <title>Draft genome sequence of Paenibacillus profundus YoMME, a new Gram-positive bacteria with exoelectrogenic properties.</title>
        <authorList>
            <person name="Hubenova Y."/>
            <person name="Hubenova E."/>
            <person name="Manasiev Y."/>
            <person name="Peykov S."/>
            <person name="Mitov M."/>
        </authorList>
    </citation>
    <scope>NUCLEOTIDE SEQUENCE [LARGE SCALE GENOMIC DNA]</scope>
    <source>
        <strain evidence="8 9">YoMME</strain>
    </source>
</reference>
<evidence type="ECO:0000259" key="6">
    <source>
        <dbReference type="PROSITE" id="PS50043"/>
    </source>
</evidence>
<dbReference type="PRINTS" id="PR00038">
    <property type="entry name" value="HTHLUXR"/>
</dbReference>
<dbReference type="PROSITE" id="PS50043">
    <property type="entry name" value="HTH_LUXR_2"/>
    <property type="match status" value="1"/>
</dbReference>
<comment type="caution">
    <text evidence="8">The sequence shown here is derived from an EMBL/GenBank/DDBJ whole genome shotgun (WGS) entry which is preliminary data.</text>
</comment>
<organism evidence="8 9">
    <name type="scientific">Paenibacillus profundus</name>
    <dbReference type="NCBI Taxonomy" id="1173085"/>
    <lineage>
        <taxon>Bacteria</taxon>
        <taxon>Bacillati</taxon>
        <taxon>Bacillota</taxon>
        <taxon>Bacilli</taxon>
        <taxon>Bacillales</taxon>
        <taxon>Paenibacillaceae</taxon>
        <taxon>Paenibacillus</taxon>
    </lineage>
</organism>
<accession>A0ABS8YHM9</accession>
<dbReference type="PROSITE" id="PS50110">
    <property type="entry name" value="RESPONSE_REGULATORY"/>
    <property type="match status" value="1"/>
</dbReference>